<name>A0A3Q3BGU6_KRYMA</name>
<feature type="domain" description="C-type lectin" evidence="2">
    <location>
        <begin position="154"/>
        <end position="264"/>
    </location>
</feature>
<feature type="signal peptide" evidence="1">
    <location>
        <begin position="1"/>
        <end position="27"/>
    </location>
</feature>
<dbReference type="GeneID" id="108232223"/>
<feature type="chain" id="PRO_5044598545" evidence="1">
    <location>
        <begin position="28"/>
        <end position="278"/>
    </location>
</feature>
<dbReference type="InterPro" id="IPR001304">
    <property type="entry name" value="C-type_lectin-like"/>
</dbReference>
<accession>A0A3Q3BGU6</accession>
<dbReference type="PROSITE" id="PS50041">
    <property type="entry name" value="C_TYPE_LECTIN_2"/>
    <property type="match status" value="2"/>
</dbReference>
<evidence type="ECO:0000313" key="4">
    <source>
        <dbReference type="Proteomes" id="UP000264800"/>
    </source>
</evidence>
<dbReference type="PANTHER" id="PTHR45784">
    <property type="entry name" value="C-TYPE LECTIN DOMAIN FAMILY 20 MEMBER A-RELATED"/>
    <property type="match status" value="1"/>
</dbReference>
<dbReference type="Gene3D" id="3.10.100.10">
    <property type="entry name" value="Mannose-Binding Protein A, subunit A"/>
    <property type="match status" value="2"/>
</dbReference>
<dbReference type="Ensembl" id="ENSKMAT00000029393.1">
    <property type="protein sequence ID" value="ENSKMAP00000029030.1"/>
    <property type="gene ID" value="ENSKMAG00000021524.1"/>
</dbReference>
<dbReference type="OMA" id="WIGLHQD"/>
<dbReference type="InterPro" id="IPR016187">
    <property type="entry name" value="CTDL_fold"/>
</dbReference>
<dbReference type="RefSeq" id="XP_017265341.1">
    <property type="nucleotide sequence ID" value="XM_017409852.3"/>
</dbReference>
<proteinExistence type="predicted"/>
<protein>
    <submittedName>
        <fullName evidence="3">Uncharacterized LOC108232223</fullName>
    </submittedName>
</protein>
<dbReference type="PANTHER" id="PTHR45784:SF8">
    <property type="entry name" value="C-TYPE MANNOSE RECEPTOR 2-RELATED"/>
    <property type="match status" value="1"/>
</dbReference>
<dbReference type="KEGG" id="kmr:108232223"/>
<reference evidence="3" key="1">
    <citation type="submission" date="2025-05" db="UniProtKB">
        <authorList>
            <consortium name="Ensembl"/>
        </authorList>
    </citation>
    <scope>IDENTIFICATION</scope>
</reference>
<dbReference type="OrthoDB" id="8935730at2759"/>
<dbReference type="GeneTree" id="ENSGT00940000163460"/>
<dbReference type="CDD" id="cd00037">
    <property type="entry name" value="CLECT"/>
    <property type="match status" value="1"/>
</dbReference>
<evidence type="ECO:0000313" key="3">
    <source>
        <dbReference type="Ensembl" id="ENSKMAP00000029030.1"/>
    </source>
</evidence>
<evidence type="ECO:0000259" key="2">
    <source>
        <dbReference type="PROSITE" id="PS50041"/>
    </source>
</evidence>
<keyword evidence="1" id="KW-0732">Signal</keyword>
<keyword evidence="4" id="KW-1185">Reference proteome</keyword>
<dbReference type="Pfam" id="PF00059">
    <property type="entry name" value="Lectin_C"/>
    <property type="match status" value="2"/>
</dbReference>
<feature type="domain" description="C-type lectin" evidence="2">
    <location>
        <begin position="42"/>
        <end position="148"/>
    </location>
</feature>
<organism evidence="3 4">
    <name type="scientific">Kryptolebias marmoratus</name>
    <name type="common">Mangrove killifish</name>
    <name type="synonym">Rivulus marmoratus</name>
    <dbReference type="NCBI Taxonomy" id="37003"/>
    <lineage>
        <taxon>Eukaryota</taxon>
        <taxon>Metazoa</taxon>
        <taxon>Chordata</taxon>
        <taxon>Craniata</taxon>
        <taxon>Vertebrata</taxon>
        <taxon>Euteleostomi</taxon>
        <taxon>Actinopterygii</taxon>
        <taxon>Neopterygii</taxon>
        <taxon>Teleostei</taxon>
        <taxon>Neoteleostei</taxon>
        <taxon>Acanthomorphata</taxon>
        <taxon>Ovalentaria</taxon>
        <taxon>Atherinomorphae</taxon>
        <taxon>Cyprinodontiformes</taxon>
        <taxon>Rivulidae</taxon>
        <taxon>Kryptolebias</taxon>
    </lineage>
</organism>
<dbReference type="Proteomes" id="UP000264800">
    <property type="component" value="Unplaced"/>
</dbReference>
<dbReference type="SMART" id="SM00034">
    <property type="entry name" value="CLECT"/>
    <property type="match status" value="2"/>
</dbReference>
<dbReference type="InterPro" id="IPR016186">
    <property type="entry name" value="C-type_lectin-like/link_sf"/>
</dbReference>
<dbReference type="Ensembl" id="ENSKMAT00000029394.1">
    <property type="protein sequence ID" value="ENSKMAP00000029031.1"/>
    <property type="gene ID" value="ENSKMAG00000021524.1"/>
</dbReference>
<evidence type="ECO:0000256" key="1">
    <source>
        <dbReference type="SAM" id="SignalP"/>
    </source>
</evidence>
<dbReference type="AlphaFoldDB" id="A0A3Q3BGU6"/>
<sequence length="278" mass="32440">MIGLNMRKNSQTELTLVILVTALCVEAKPEFTVYYPAKMLKWDDARQYCKKNHIDLVTLDMADLDKLMDWLVKNDLFPVWVGLHEDPEQQLVWKWINVKTGEGVTGEDVSQTTNWANTENITGSCGLYSIHKLYYKVNCSEMHNFLCTDDDLVLVTENKTWEDALSHCRNMTTSSYQYDLLSFTDSSDFSYVRDRIYRATTEEVWTGLRFLGGEWWWSDGETLDPQEMLPDCPSRWKHCGTVSKNNTDNWITRDCSEKRNFICTRQDVFLTNDLEDNV</sequence>
<dbReference type="SUPFAM" id="SSF56436">
    <property type="entry name" value="C-type lectin-like"/>
    <property type="match status" value="2"/>
</dbReference>